<comment type="caution">
    <text evidence="3">The sequence shown here is derived from an EMBL/GenBank/DDBJ whole genome shotgun (WGS) entry which is preliminary data.</text>
</comment>
<feature type="compositionally biased region" description="Low complexity" evidence="1">
    <location>
        <begin position="42"/>
        <end position="53"/>
    </location>
</feature>
<reference evidence="3 4" key="1">
    <citation type="journal article" date="2016" name="Nat. Commun.">
        <title>Extremotolerant tardigrade genome and improved radiotolerance of human cultured cells by tardigrade-unique protein.</title>
        <authorList>
            <person name="Hashimoto T."/>
            <person name="Horikawa D.D."/>
            <person name="Saito Y."/>
            <person name="Kuwahara H."/>
            <person name="Kozuka-Hata H."/>
            <person name="Shin-I T."/>
            <person name="Minakuchi Y."/>
            <person name="Ohishi K."/>
            <person name="Motoyama A."/>
            <person name="Aizu T."/>
            <person name="Enomoto A."/>
            <person name="Kondo K."/>
            <person name="Tanaka S."/>
            <person name="Hara Y."/>
            <person name="Koshikawa S."/>
            <person name="Sagara H."/>
            <person name="Miura T."/>
            <person name="Yokobori S."/>
            <person name="Miyagawa K."/>
            <person name="Suzuki Y."/>
            <person name="Kubo T."/>
            <person name="Oyama M."/>
            <person name="Kohara Y."/>
            <person name="Fujiyama A."/>
            <person name="Arakawa K."/>
            <person name="Katayama T."/>
            <person name="Toyoda A."/>
            <person name="Kunieda T."/>
        </authorList>
    </citation>
    <scope>NUCLEOTIDE SEQUENCE [LARGE SCALE GENOMIC DNA]</scope>
    <source>
        <strain evidence="3 4">YOKOZUNA-1</strain>
    </source>
</reference>
<gene>
    <name evidence="3" type="primary">RvY_07878</name>
    <name evidence="3" type="synonym">RvY_07878.2</name>
    <name evidence="3" type="ORF">RvY_07878-2</name>
</gene>
<sequence length="355" mass="38790">MKNPPCGKAVFVWLFCIVVAISISLSSAQHNAPNSHQNPTLQQQPQGPWSPQQTRPNGRPENANGFGQQQQQRQFQQPNGGGQFAPNCFCPNQGANQMPGSPFANAQGSSFGGGSSASAMNPLPQSGIAPTLIYCDNYGQHHQDLCRLANSLAMDQGTAMTAWMEDETILETGWRAIEPDRSLKWRTFSLSFTERARHLRKQSGSIHLSSSQLFEHFVRSISVFRDLYFAFLTGMGLRPCMLETGGSNEGRRGGNTGGANEGGRSEVFGDPNSLSRPGNGDREAQEPQGAERRTGKLTAFQQKVKRQAGPGYQFGIRQSYCLSNGSTVTSDPSTLQQAMMYNTGSNRPFRTFLDL</sequence>
<evidence type="ECO:0000313" key="4">
    <source>
        <dbReference type="Proteomes" id="UP000186922"/>
    </source>
</evidence>
<name>A0A1D1V6D8_RAMVA</name>
<dbReference type="AlphaFoldDB" id="A0A1D1V6D8"/>
<dbReference type="EMBL" id="BDGG01000003">
    <property type="protein sequence ID" value="GAU96430.1"/>
    <property type="molecule type" value="Genomic_DNA"/>
</dbReference>
<feature type="region of interest" description="Disordered" evidence="1">
    <location>
        <begin position="29"/>
        <end position="88"/>
    </location>
</feature>
<feature type="compositionally biased region" description="Low complexity" evidence="1">
    <location>
        <begin position="65"/>
        <end position="78"/>
    </location>
</feature>
<accession>A0A1D1V6D8</accession>
<proteinExistence type="predicted"/>
<evidence type="ECO:0000256" key="1">
    <source>
        <dbReference type="SAM" id="MobiDB-lite"/>
    </source>
</evidence>
<evidence type="ECO:0000256" key="2">
    <source>
        <dbReference type="SAM" id="SignalP"/>
    </source>
</evidence>
<feature type="signal peptide" evidence="2">
    <location>
        <begin position="1"/>
        <end position="28"/>
    </location>
</feature>
<dbReference type="Proteomes" id="UP000186922">
    <property type="component" value="Unassembled WGS sequence"/>
</dbReference>
<keyword evidence="2" id="KW-0732">Signal</keyword>
<feature type="region of interest" description="Disordered" evidence="1">
    <location>
        <begin position="244"/>
        <end position="297"/>
    </location>
</feature>
<feature type="compositionally biased region" description="Basic and acidic residues" evidence="1">
    <location>
        <begin position="279"/>
        <end position="294"/>
    </location>
</feature>
<organism evidence="3 4">
    <name type="scientific">Ramazzottius varieornatus</name>
    <name type="common">Water bear</name>
    <name type="synonym">Tardigrade</name>
    <dbReference type="NCBI Taxonomy" id="947166"/>
    <lineage>
        <taxon>Eukaryota</taxon>
        <taxon>Metazoa</taxon>
        <taxon>Ecdysozoa</taxon>
        <taxon>Tardigrada</taxon>
        <taxon>Eutardigrada</taxon>
        <taxon>Parachela</taxon>
        <taxon>Hypsibioidea</taxon>
        <taxon>Ramazzottiidae</taxon>
        <taxon>Ramazzottius</taxon>
    </lineage>
</organism>
<protein>
    <submittedName>
        <fullName evidence="3">Uncharacterized protein</fullName>
    </submittedName>
</protein>
<feature type="compositionally biased region" description="Polar residues" evidence="1">
    <location>
        <begin position="29"/>
        <end position="41"/>
    </location>
</feature>
<evidence type="ECO:0000313" key="3">
    <source>
        <dbReference type="EMBL" id="GAU96430.1"/>
    </source>
</evidence>
<keyword evidence="4" id="KW-1185">Reference proteome</keyword>
<feature type="chain" id="PRO_5008898087" evidence="2">
    <location>
        <begin position="29"/>
        <end position="355"/>
    </location>
</feature>